<gene>
    <name evidence="9" type="ORF">VSDG_02082</name>
</gene>
<dbReference type="InterPro" id="IPR036671">
    <property type="entry name" value="DPH_MB_sf"/>
</dbReference>
<evidence type="ECO:0000256" key="3">
    <source>
        <dbReference type="ARBA" id="ARBA00021797"/>
    </source>
</evidence>
<evidence type="ECO:0000313" key="9">
    <source>
        <dbReference type="EMBL" id="ROW01739.1"/>
    </source>
</evidence>
<comment type="caution">
    <text evidence="9">The sequence shown here is derived from an EMBL/GenBank/DDBJ whole genome shotgun (WGS) entry which is preliminary data.</text>
</comment>
<evidence type="ECO:0000256" key="6">
    <source>
        <dbReference type="SAM" id="MobiDB-lite"/>
    </source>
</evidence>
<feature type="region of interest" description="Disordered" evidence="6">
    <location>
        <begin position="217"/>
        <end position="255"/>
    </location>
</feature>
<dbReference type="Pfam" id="PF18126">
    <property type="entry name" value="Mitoc_mL59"/>
    <property type="match status" value="1"/>
</dbReference>
<evidence type="ECO:0000256" key="4">
    <source>
        <dbReference type="ARBA" id="ARBA00022723"/>
    </source>
</evidence>
<name>A0A423WE87_CYTCH</name>
<dbReference type="Pfam" id="PF05207">
    <property type="entry name" value="Zn_ribbon_CSL"/>
    <property type="match status" value="1"/>
</dbReference>
<dbReference type="SMART" id="SM00271">
    <property type="entry name" value="DnaJ"/>
    <property type="match status" value="1"/>
</dbReference>
<reference evidence="9 10" key="1">
    <citation type="submission" date="2015-09" db="EMBL/GenBank/DDBJ databases">
        <title>Host preference determinants of Valsa canker pathogens revealed by comparative genomics.</title>
        <authorList>
            <person name="Yin Z."/>
            <person name="Huang L."/>
        </authorList>
    </citation>
    <scope>NUCLEOTIDE SEQUENCE [LARGE SCALE GENOMIC DNA]</scope>
    <source>
        <strain evidence="9 10">YSFL</strain>
    </source>
</reference>
<dbReference type="Proteomes" id="UP000284375">
    <property type="component" value="Unassembled WGS sequence"/>
</dbReference>
<evidence type="ECO:0000313" key="10">
    <source>
        <dbReference type="Proteomes" id="UP000284375"/>
    </source>
</evidence>
<dbReference type="CDD" id="cd06257">
    <property type="entry name" value="DnaJ"/>
    <property type="match status" value="1"/>
</dbReference>
<dbReference type="InterPro" id="IPR037507">
    <property type="entry name" value="Ribosomal_mL59"/>
</dbReference>
<evidence type="ECO:0000256" key="1">
    <source>
        <dbReference type="ARBA" id="ARBA00003474"/>
    </source>
</evidence>
<evidence type="ECO:0000256" key="2">
    <source>
        <dbReference type="ARBA" id="ARBA00006169"/>
    </source>
</evidence>
<sequence length="388" mass="43525">MATTAASTTAKHYISLAKTLPPNLQRFFARYPPARILDPLPNGAYPRTGYQADRANPFLPKKHPVTGRTHDPVYSLRRQADLVKQARNYGVEDLLPYTPKKTEEQLKHRVKYGLRVKGTGVDQKVKGKIHERQMAVKYVFFEADGEEERGHAQDAGAYQGMESGWTEELDQMAQIRAMTEPTHYEVLSLPKSLLEASNEEQIPQIIKQAYHRALLRHHPDKAQQQQQQQQPPQQHPHHVPKPTTTTTTTSKPTYTVDQITRAYTTLSSPPSRAQYDRHLVLTQQQQGGSKPARSAFQTGIETVDLDDLEYSEPPGSGEARWYRPCRCGNEQGFAFGEGDLEEAGDLGELIVGCQDCSLWLRVCFAVVEDDEAHDGGGEVEEVSAKRPG</sequence>
<dbReference type="PROSITE" id="PS51074">
    <property type="entry name" value="DPH_MB"/>
    <property type="match status" value="1"/>
</dbReference>
<organism evidence="9 10">
    <name type="scientific">Cytospora chrysosperma</name>
    <name type="common">Cytospora canker fungus</name>
    <name type="synonym">Sphaeria chrysosperma</name>
    <dbReference type="NCBI Taxonomy" id="252740"/>
    <lineage>
        <taxon>Eukaryota</taxon>
        <taxon>Fungi</taxon>
        <taxon>Dikarya</taxon>
        <taxon>Ascomycota</taxon>
        <taxon>Pezizomycotina</taxon>
        <taxon>Sordariomycetes</taxon>
        <taxon>Sordariomycetidae</taxon>
        <taxon>Diaporthales</taxon>
        <taxon>Cytosporaceae</taxon>
        <taxon>Cytospora</taxon>
    </lineage>
</organism>
<evidence type="ECO:0000259" key="7">
    <source>
        <dbReference type="PROSITE" id="PS50076"/>
    </source>
</evidence>
<dbReference type="SUPFAM" id="SSF46565">
    <property type="entry name" value="Chaperone J-domain"/>
    <property type="match status" value="1"/>
</dbReference>
<dbReference type="STRING" id="252740.A0A423WE87"/>
<dbReference type="GO" id="GO:0046872">
    <property type="term" value="F:metal ion binding"/>
    <property type="evidence" value="ECO:0007669"/>
    <property type="project" value="UniProtKB-KW"/>
</dbReference>
<dbReference type="PANTHER" id="PTHR28041">
    <property type="entry name" value="54S RIBOSOMAL PROTEIN L25, MITOCHONDRIAL"/>
    <property type="match status" value="1"/>
</dbReference>
<dbReference type="InterPro" id="IPR040922">
    <property type="entry name" value="Ribosomal_mL59_dom"/>
</dbReference>
<dbReference type="PROSITE" id="PS50076">
    <property type="entry name" value="DNAJ_2"/>
    <property type="match status" value="1"/>
</dbReference>
<feature type="compositionally biased region" description="Low complexity" evidence="6">
    <location>
        <begin position="241"/>
        <end position="255"/>
    </location>
</feature>
<feature type="compositionally biased region" description="Low complexity" evidence="6">
    <location>
        <begin position="222"/>
        <end position="232"/>
    </location>
</feature>
<comment type="function">
    <text evidence="1">Required for the first step of diphthamide biosynthesis, the transfer of 3-amino-3-carboxypropyl from S-adenosyl-L-methionine to a histidine residue. Diphthamide is a post-translational modification of histidine which occurs in elongation factor 2.</text>
</comment>
<dbReference type="InterPro" id="IPR007872">
    <property type="entry name" value="DPH_MB_dom"/>
</dbReference>
<evidence type="ECO:0000256" key="5">
    <source>
        <dbReference type="ARBA" id="ARBA00023004"/>
    </source>
</evidence>
<dbReference type="SUPFAM" id="SSF144217">
    <property type="entry name" value="CSL zinc finger"/>
    <property type="match status" value="1"/>
</dbReference>
<accession>A0A423WE87</accession>
<dbReference type="PANTHER" id="PTHR28041:SF1">
    <property type="entry name" value="LARGE RIBOSOMAL SUBUNIT PROTEIN ML59"/>
    <property type="match status" value="1"/>
</dbReference>
<feature type="domain" description="DPH-type MB" evidence="8">
    <location>
        <begin position="299"/>
        <end position="365"/>
    </location>
</feature>
<dbReference type="EMBL" id="LJZO01000006">
    <property type="protein sequence ID" value="ROW01739.1"/>
    <property type="molecule type" value="Genomic_DNA"/>
</dbReference>
<keyword evidence="4" id="KW-0479">Metal-binding</keyword>
<dbReference type="GO" id="GO:0005762">
    <property type="term" value="C:mitochondrial large ribosomal subunit"/>
    <property type="evidence" value="ECO:0007669"/>
    <property type="project" value="InterPro"/>
</dbReference>
<evidence type="ECO:0000259" key="8">
    <source>
        <dbReference type="PROSITE" id="PS51074"/>
    </source>
</evidence>
<dbReference type="AlphaFoldDB" id="A0A423WE87"/>
<proteinExistence type="inferred from homology"/>
<protein>
    <recommendedName>
        <fullName evidence="3">Diphthamide biosynthesis protein 4</fullName>
    </recommendedName>
</protein>
<dbReference type="GO" id="GO:0003735">
    <property type="term" value="F:structural constituent of ribosome"/>
    <property type="evidence" value="ECO:0007669"/>
    <property type="project" value="InterPro"/>
</dbReference>
<dbReference type="InterPro" id="IPR036869">
    <property type="entry name" value="J_dom_sf"/>
</dbReference>
<feature type="domain" description="J" evidence="7">
    <location>
        <begin position="182"/>
        <end position="279"/>
    </location>
</feature>
<dbReference type="InterPro" id="IPR001623">
    <property type="entry name" value="DnaJ_domain"/>
</dbReference>
<dbReference type="OrthoDB" id="18529at2759"/>
<keyword evidence="10" id="KW-1185">Reference proteome</keyword>
<comment type="similarity">
    <text evidence="2">Belongs to the DPH4 family.</text>
</comment>
<dbReference type="Gene3D" id="1.10.287.110">
    <property type="entry name" value="DnaJ domain"/>
    <property type="match status" value="1"/>
</dbReference>
<keyword evidence="5" id="KW-0408">Iron</keyword>
<dbReference type="Gene3D" id="3.10.660.10">
    <property type="entry name" value="DPH Zinc finger"/>
    <property type="match status" value="1"/>
</dbReference>